<dbReference type="AlphaFoldDB" id="A0A537LRM6"/>
<dbReference type="PANTHER" id="PTHR30105">
    <property type="entry name" value="UNCHARACTERIZED YIBQ-RELATED"/>
    <property type="match status" value="1"/>
</dbReference>
<dbReference type="SUPFAM" id="SSF88713">
    <property type="entry name" value="Glycoside hydrolase/deacetylase"/>
    <property type="match status" value="1"/>
</dbReference>
<dbReference type="InterPro" id="IPR006837">
    <property type="entry name" value="Divergent_DAC"/>
</dbReference>
<accession>A0A537LRM6</accession>
<organism evidence="2 3">
    <name type="scientific">Candidatus Segetimicrobium genomatis</name>
    <dbReference type="NCBI Taxonomy" id="2569760"/>
    <lineage>
        <taxon>Bacteria</taxon>
        <taxon>Bacillati</taxon>
        <taxon>Candidatus Sysuimicrobiota</taxon>
        <taxon>Candidatus Sysuimicrobiia</taxon>
        <taxon>Candidatus Sysuimicrobiales</taxon>
        <taxon>Candidatus Segetimicrobiaceae</taxon>
        <taxon>Candidatus Segetimicrobium</taxon>
    </lineage>
</organism>
<evidence type="ECO:0000256" key="1">
    <source>
        <dbReference type="SAM" id="MobiDB-lite"/>
    </source>
</evidence>
<evidence type="ECO:0000313" key="2">
    <source>
        <dbReference type="EMBL" id="TMJ10655.1"/>
    </source>
</evidence>
<reference evidence="2 3" key="1">
    <citation type="journal article" date="2019" name="Nat. Microbiol.">
        <title>Mediterranean grassland soil C-N compound turnover is dependent on rainfall and depth, and is mediated by genomically divergent microorganisms.</title>
        <authorList>
            <person name="Diamond S."/>
            <person name="Andeer P.F."/>
            <person name="Li Z."/>
            <person name="Crits-Christoph A."/>
            <person name="Burstein D."/>
            <person name="Anantharaman K."/>
            <person name="Lane K.R."/>
            <person name="Thomas B.C."/>
            <person name="Pan C."/>
            <person name="Northen T.R."/>
            <person name="Banfield J.F."/>
        </authorList>
    </citation>
    <scope>NUCLEOTIDE SEQUENCE [LARGE SCALE GENOMIC DNA]</scope>
    <source>
        <strain evidence="2">NP_5</strain>
    </source>
</reference>
<comment type="caution">
    <text evidence="2">The sequence shown here is derived from an EMBL/GenBank/DDBJ whole genome shotgun (WGS) entry which is preliminary data.</text>
</comment>
<sequence length="271" mass="28867">MRHVSRPPEVNPHRQDARGGATRRAGVALLLGGAVLGVLVAAPAASPALHPRVAIVFEHAGSSLADLRVIYAMHQPFGLGIFPDMRYSAQIARDAAAHGLVPILHLPLEPRNPADLGPVTGTVWDRMGDAEIARKVEDDLASVAGVVGVSNHAGSRATADRRVMIDVLRVVRSRGLWFEENRTTSASVASEVAAQLGIRTVLITTYLDDPPVGIDGKVRALIATATRQGWAIGAGHITTGSPEAVRRLLPEFRRAGIVFVPITEFLSRRAP</sequence>
<name>A0A537LRM6_9BACT</name>
<dbReference type="InterPro" id="IPR011330">
    <property type="entry name" value="Glyco_hydro/deAcase_b/a-brl"/>
</dbReference>
<dbReference type="CDD" id="cd10936">
    <property type="entry name" value="CE4_DAC2"/>
    <property type="match status" value="1"/>
</dbReference>
<protein>
    <submittedName>
        <fullName evidence="2">Divergent polysaccharide deacetylase family protein</fullName>
    </submittedName>
</protein>
<dbReference type="Pfam" id="PF04748">
    <property type="entry name" value="Polysacc_deac_2"/>
    <property type="match status" value="1"/>
</dbReference>
<dbReference type="GO" id="GO:0005975">
    <property type="term" value="P:carbohydrate metabolic process"/>
    <property type="evidence" value="ECO:0007669"/>
    <property type="project" value="InterPro"/>
</dbReference>
<feature type="region of interest" description="Disordered" evidence="1">
    <location>
        <begin position="1"/>
        <end position="21"/>
    </location>
</feature>
<dbReference type="EMBL" id="VBAM01000289">
    <property type="protein sequence ID" value="TMJ10655.1"/>
    <property type="molecule type" value="Genomic_DNA"/>
</dbReference>
<proteinExistence type="predicted"/>
<gene>
    <name evidence="2" type="ORF">E6H02_07835</name>
</gene>
<dbReference type="PANTHER" id="PTHR30105:SF2">
    <property type="entry name" value="DIVERGENT POLYSACCHARIDE DEACETYLASE SUPERFAMILY"/>
    <property type="match status" value="1"/>
</dbReference>
<dbReference type="Gene3D" id="3.20.20.370">
    <property type="entry name" value="Glycoside hydrolase/deacetylase"/>
    <property type="match status" value="1"/>
</dbReference>
<dbReference type="Proteomes" id="UP000320393">
    <property type="component" value="Unassembled WGS sequence"/>
</dbReference>
<evidence type="ECO:0000313" key="3">
    <source>
        <dbReference type="Proteomes" id="UP000320393"/>
    </source>
</evidence>